<gene>
    <name evidence="2" type="ORF">KBY27_05150</name>
</gene>
<dbReference type="SUPFAM" id="SSF47090">
    <property type="entry name" value="PGBD-like"/>
    <property type="match status" value="1"/>
</dbReference>
<comment type="caution">
    <text evidence="2">The sequence shown here is derived from an EMBL/GenBank/DDBJ whole genome shotgun (WGS) entry which is preliminary data.</text>
</comment>
<accession>A0A9Q3ZMQ0</accession>
<evidence type="ECO:0000259" key="1">
    <source>
        <dbReference type="Pfam" id="PF01471"/>
    </source>
</evidence>
<reference evidence="2" key="1">
    <citation type="journal article" date="2021" name="Environ. Microbiol.">
        <title>Cryptic niche differentiation of novel sediment ecotypes of Rugeria pomeroyi correlates with nitrate respiration.</title>
        <authorList>
            <person name="Lin X."/>
            <person name="McNichol J."/>
            <person name="Chu X."/>
            <person name="Qian Y."/>
            <person name="Luo H."/>
        </authorList>
    </citation>
    <scope>NUCLEOTIDE SEQUENCE</scope>
    <source>
        <strain evidence="2">SZCCDBB064</strain>
    </source>
</reference>
<evidence type="ECO:0000313" key="3">
    <source>
        <dbReference type="Proteomes" id="UP000813672"/>
    </source>
</evidence>
<dbReference type="AlphaFoldDB" id="A0A9Q3ZMQ0"/>
<dbReference type="InterPro" id="IPR036366">
    <property type="entry name" value="PGBDSf"/>
</dbReference>
<dbReference type="Pfam" id="PF01471">
    <property type="entry name" value="PG_binding_1"/>
    <property type="match status" value="1"/>
</dbReference>
<protein>
    <submittedName>
        <fullName evidence="2">Peptidoglycan-binding protein</fullName>
    </submittedName>
</protein>
<name>A0A9Q3ZMQ0_9RHOB</name>
<feature type="domain" description="Peptidoglycan binding-like" evidence="1">
    <location>
        <begin position="155"/>
        <end position="210"/>
    </location>
</feature>
<dbReference type="Proteomes" id="UP000813672">
    <property type="component" value="Unassembled WGS sequence"/>
</dbReference>
<dbReference type="Gene3D" id="1.10.101.10">
    <property type="entry name" value="PGBD-like superfamily/PGBD"/>
    <property type="match status" value="1"/>
</dbReference>
<sequence>MALTIACFLASEATVAGPEEPFLKTAEIVYAQANASEGDLRLRSLRKVREILDGIVADYPASDLAVKILLKETVNGIEVAALDAELAAAATTVPEPEPVPETSPAAAPPVPDAAAVDPFAVEEPEPAATEPHAPEIARVLSLTTEETEKALQLDRQAVRDIQARLLVLGHDPNGIDGRIGNGTRGAIRSWQSSVAAPPTGYLDAGQLASLKTASESILALWLQNEKNARMYEPPPPIALTPSRVSGRWTYVTNCGPRSKVGRAKINGVMAVRHAGGNRYTGNLSNSQGLRARFDARLSGRTVSSVANFGLLIGKVRLTAQVDDHQLVMRGRDSNGCSFYASK</sequence>
<organism evidence="2 3">
    <name type="scientific">Ruegeria pomeroyi</name>
    <dbReference type="NCBI Taxonomy" id="89184"/>
    <lineage>
        <taxon>Bacteria</taxon>
        <taxon>Pseudomonadati</taxon>
        <taxon>Pseudomonadota</taxon>
        <taxon>Alphaproteobacteria</taxon>
        <taxon>Rhodobacterales</taxon>
        <taxon>Roseobacteraceae</taxon>
        <taxon>Ruegeria</taxon>
    </lineage>
</organism>
<dbReference type="InterPro" id="IPR002477">
    <property type="entry name" value="Peptidoglycan-bd-like"/>
</dbReference>
<evidence type="ECO:0000313" key="2">
    <source>
        <dbReference type="EMBL" id="MCE8536834.1"/>
    </source>
</evidence>
<dbReference type="EMBL" id="JAGQAF010000002">
    <property type="protein sequence ID" value="MCE8536834.1"/>
    <property type="molecule type" value="Genomic_DNA"/>
</dbReference>
<proteinExistence type="predicted"/>
<dbReference type="InterPro" id="IPR036365">
    <property type="entry name" value="PGBD-like_sf"/>
</dbReference>